<reference evidence="1" key="1">
    <citation type="submission" date="2022-06" db="EMBL/GenBank/DDBJ databases">
        <authorList>
            <person name="Goudenege D."/>
            <person name="Le Roux F."/>
        </authorList>
    </citation>
    <scope>NUCLEOTIDE SEQUENCE</scope>
    <source>
        <strain evidence="1">12-063</strain>
    </source>
</reference>
<dbReference type="EMBL" id="CALYLK010000136">
    <property type="protein sequence ID" value="CAH8236113.1"/>
    <property type="molecule type" value="Genomic_DNA"/>
</dbReference>
<keyword evidence="2" id="KW-1185">Reference proteome</keyword>
<protein>
    <submittedName>
        <fullName evidence="1">Uncharacterized protein</fullName>
    </submittedName>
</protein>
<accession>A0ABN8TSZ5</accession>
<dbReference type="Proteomes" id="UP001152658">
    <property type="component" value="Unassembled WGS sequence"/>
</dbReference>
<comment type="caution">
    <text evidence="1">The sequence shown here is derived from an EMBL/GenBank/DDBJ whole genome shotgun (WGS) entry which is preliminary data.</text>
</comment>
<name>A0ABN8TSZ5_9VIBR</name>
<evidence type="ECO:0000313" key="2">
    <source>
        <dbReference type="Proteomes" id="UP001152658"/>
    </source>
</evidence>
<proteinExistence type="predicted"/>
<organism evidence="1 2">
    <name type="scientific">Vibrio aestuarianus</name>
    <dbReference type="NCBI Taxonomy" id="28171"/>
    <lineage>
        <taxon>Bacteria</taxon>
        <taxon>Pseudomonadati</taxon>
        <taxon>Pseudomonadota</taxon>
        <taxon>Gammaproteobacteria</taxon>
        <taxon>Vibrionales</taxon>
        <taxon>Vibrionaceae</taxon>
        <taxon>Vibrio</taxon>
    </lineage>
</organism>
<evidence type="ECO:0000313" key="1">
    <source>
        <dbReference type="EMBL" id="CAH8236113.1"/>
    </source>
</evidence>
<sequence>MSVMLALVCVTGLALLQILSTIKTEHVNKKPFI</sequence>
<gene>
    <name evidence="1" type="ORF">VAE063_950371</name>
</gene>